<dbReference type="AlphaFoldDB" id="N6Z3S0"/>
<dbReference type="PANTHER" id="PTHR46268">
    <property type="entry name" value="STRESS RESPONSE PROTEIN NHAX"/>
    <property type="match status" value="1"/>
</dbReference>
<dbReference type="RefSeq" id="WP_004356971.1">
    <property type="nucleotide sequence ID" value="NZ_AMXF01000010.1"/>
</dbReference>
<dbReference type="PRINTS" id="PR01438">
    <property type="entry name" value="UNVRSLSTRESS"/>
</dbReference>
<comment type="caution">
    <text evidence="3">The sequence shown here is derived from an EMBL/GenBank/DDBJ whole genome shotgun (WGS) entry which is preliminary data.</text>
</comment>
<dbReference type="OrthoDB" id="9792500at2"/>
<sequence length="294" mass="32026">MTRIDSVLALTDFSAPARHAAERAAMVARDTAAALDLLHIQVPGALDRLRAAFTGLPANFEQTLVDEARRELHELATRVQARHAITPGTHLASGPLLAELIAFADVRNPDLLVLGARGSSHLRHRLLGSTAERMVRTTRRPLLVVKGMAHEPYRRVLVAVDFSAHSRPAIALARAIAPGATLLLLHAFEVPFEGKLIQAGIDTAEIEHYRQLTSQQHRARLVDLAREVGLDDADWLPRVLVGAPRHNILEQEQEGDCDLIVVGKHGESTLEDLILGCVTKQVLTEAQADVLVAV</sequence>
<dbReference type="InterPro" id="IPR006016">
    <property type="entry name" value="UspA"/>
</dbReference>
<dbReference type="InterPro" id="IPR014729">
    <property type="entry name" value="Rossmann-like_a/b/a_fold"/>
</dbReference>
<protein>
    <submittedName>
        <fullName evidence="3">Universal stress protein</fullName>
    </submittedName>
</protein>
<dbReference type="EMBL" id="AMXF01000010">
    <property type="protein sequence ID" value="ENO98540.1"/>
    <property type="molecule type" value="Genomic_DNA"/>
</dbReference>
<dbReference type="Gene3D" id="3.40.50.620">
    <property type="entry name" value="HUPs"/>
    <property type="match status" value="2"/>
</dbReference>
<dbReference type="PANTHER" id="PTHR46268:SF15">
    <property type="entry name" value="UNIVERSAL STRESS PROTEIN HP_0031"/>
    <property type="match status" value="1"/>
</dbReference>
<proteinExistence type="inferred from homology"/>
<feature type="domain" description="UspA" evidence="2">
    <location>
        <begin position="6"/>
        <end position="146"/>
    </location>
</feature>
<evidence type="ECO:0000313" key="3">
    <source>
        <dbReference type="EMBL" id="ENO98540.1"/>
    </source>
</evidence>
<reference evidence="3 4" key="1">
    <citation type="submission" date="2012-09" db="EMBL/GenBank/DDBJ databases">
        <title>Draft Genome Sequences of 6 Strains from Genus Thauera.</title>
        <authorList>
            <person name="Liu B."/>
            <person name="Shapleigh J.P."/>
            <person name="Frostegard A.H."/>
        </authorList>
    </citation>
    <scope>NUCLEOTIDE SEQUENCE [LARGE SCALE GENOMIC DNA]</scope>
    <source>
        <strain evidence="3 4">B4P</strain>
    </source>
</reference>
<name>N6Z3S0_9RHOO</name>
<dbReference type="Proteomes" id="UP000013047">
    <property type="component" value="Unassembled WGS sequence"/>
</dbReference>
<evidence type="ECO:0000256" key="1">
    <source>
        <dbReference type="ARBA" id="ARBA00008791"/>
    </source>
</evidence>
<comment type="similarity">
    <text evidence="1">Belongs to the universal stress protein A family.</text>
</comment>
<organism evidence="3 4">
    <name type="scientific">Thauera phenylacetica B4P</name>
    <dbReference type="NCBI Taxonomy" id="1234382"/>
    <lineage>
        <taxon>Bacteria</taxon>
        <taxon>Pseudomonadati</taxon>
        <taxon>Pseudomonadota</taxon>
        <taxon>Betaproteobacteria</taxon>
        <taxon>Rhodocyclales</taxon>
        <taxon>Zoogloeaceae</taxon>
        <taxon>Thauera</taxon>
    </lineage>
</organism>
<evidence type="ECO:0000313" key="4">
    <source>
        <dbReference type="Proteomes" id="UP000013047"/>
    </source>
</evidence>
<dbReference type="SUPFAM" id="SSF52402">
    <property type="entry name" value="Adenine nucleotide alpha hydrolases-like"/>
    <property type="match status" value="2"/>
</dbReference>
<keyword evidence="4" id="KW-1185">Reference proteome</keyword>
<evidence type="ECO:0000259" key="2">
    <source>
        <dbReference type="Pfam" id="PF00582"/>
    </source>
</evidence>
<feature type="domain" description="UspA" evidence="2">
    <location>
        <begin position="153"/>
        <end position="292"/>
    </location>
</feature>
<dbReference type="Pfam" id="PF00582">
    <property type="entry name" value="Usp"/>
    <property type="match status" value="2"/>
</dbReference>
<dbReference type="InterPro" id="IPR006015">
    <property type="entry name" value="Universal_stress_UspA"/>
</dbReference>
<gene>
    <name evidence="3" type="ORF">C667_03453</name>
</gene>
<dbReference type="CDD" id="cd00293">
    <property type="entry name" value="USP-like"/>
    <property type="match status" value="2"/>
</dbReference>
<accession>N6Z3S0</accession>